<dbReference type="SUPFAM" id="SSF56655">
    <property type="entry name" value="Carbohydrate phosphatase"/>
    <property type="match status" value="1"/>
</dbReference>
<name>A0A381QZH6_9ZZZZ</name>
<reference evidence="1" key="1">
    <citation type="submission" date="2018-05" db="EMBL/GenBank/DDBJ databases">
        <authorList>
            <person name="Lanie J.A."/>
            <person name="Ng W.-L."/>
            <person name="Kazmierczak K.M."/>
            <person name="Andrzejewski T.M."/>
            <person name="Davidsen T.M."/>
            <person name="Wayne K.J."/>
            <person name="Tettelin H."/>
            <person name="Glass J.I."/>
            <person name="Rusch D."/>
            <person name="Podicherti R."/>
            <person name="Tsui H.-C.T."/>
            <person name="Winkler M.E."/>
        </authorList>
    </citation>
    <scope>NUCLEOTIDE SEQUENCE</scope>
</reference>
<dbReference type="PRINTS" id="PR00377">
    <property type="entry name" value="IMPHPHTASES"/>
</dbReference>
<dbReference type="GO" id="GO:0007165">
    <property type="term" value="P:signal transduction"/>
    <property type="evidence" value="ECO:0007669"/>
    <property type="project" value="TreeGrafter"/>
</dbReference>
<dbReference type="PANTHER" id="PTHR20854">
    <property type="entry name" value="INOSITOL MONOPHOSPHATASE"/>
    <property type="match status" value="1"/>
</dbReference>
<sequence>MHAHLNIALRAARDAAEAIAHASDRLDRIKIIDKQPESFLTSMDQEADNTIHYHLKKAFPSHAVHSRVSGHHPGENGEPTWLVDPLVGSRNFFYGYPQFGVSIAKASEGIVTHAVLVSPLIGDEFTAIRGDGALLNSRRIRVAENKELLDTLIGVDQAKISPELFGRLTQILLQSGAELRQSGCSPLDIVHVAAGRLNGGWCMFPNSLSLAAANLILTEAGGLVGNESGNPELEEGHELICGNPKIFKQLTIMRQRVT</sequence>
<protein>
    <recommendedName>
        <fullName evidence="2">Inositol-1-monophosphatase</fullName>
    </recommendedName>
</protein>
<proteinExistence type="predicted"/>
<dbReference type="Pfam" id="PF00459">
    <property type="entry name" value="Inositol_P"/>
    <property type="match status" value="1"/>
</dbReference>
<dbReference type="AlphaFoldDB" id="A0A381QZH6"/>
<dbReference type="Gene3D" id="3.40.190.80">
    <property type="match status" value="1"/>
</dbReference>
<dbReference type="EMBL" id="UINC01001610">
    <property type="protein sequence ID" value="SUZ84852.1"/>
    <property type="molecule type" value="Genomic_DNA"/>
</dbReference>
<accession>A0A381QZH6</accession>
<evidence type="ECO:0008006" key="2">
    <source>
        <dbReference type="Google" id="ProtNLM"/>
    </source>
</evidence>
<evidence type="ECO:0000313" key="1">
    <source>
        <dbReference type="EMBL" id="SUZ84852.1"/>
    </source>
</evidence>
<dbReference type="GO" id="GO:0006020">
    <property type="term" value="P:inositol metabolic process"/>
    <property type="evidence" value="ECO:0007669"/>
    <property type="project" value="TreeGrafter"/>
</dbReference>
<dbReference type="PANTHER" id="PTHR20854:SF4">
    <property type="entry name" value="INOSITOL-1-MONOPHOSPHATASE-RELATED"/>
    <property type="match status" value="1"/>
</dbReference>
<gene>
    <name evidence="1" type="ORF">METZ01_LOCUS37706</name>
</gene>
<organism evidence="1">
    <name type="scientific">marine metagenome</name>
    <dbReference type="NCBI Taxonomy" id="408172"/>
    <lineage>
        <taxon>unclassified sequences</taxon>
        <taxon>metagenomes</taxon>
        <taxon>ecological metagenomes</taxon>
    </lineage>
</organism>
<dbReference type="Gene3D" id="3.30.540.10">
    <property type="entry name" value="Fructose-1,6-Bisphosphatase, subunit A, domain 1"/>
    <property type="match status" value="1"/>
</dbReference>
<dbReference type="InterPro" id="IPR000760">
    <property type="entry name" value="Inositol_monophosphatase-like"/>
</dbReference>
<dbReference type="GO" id="GO:0008934">
    <property type="term" value="F:inositol monophosphate 1-phosphatase activity"/>
    <property type="evidence" value="ECO:0007669"/>
    <property type="project" value="TreeGrafter"/>
</dbReference>